<accession>A0A7S8FE94</accession>
<evidence type="ECO:0000313" key="2">
    <source>
        <dbReference type="EMBL" id="QPD04207.1"/>
    </source>
</evidence>
<reference evidence="2 3" key="1">
    <citation type="journal article" date="2020" name="ISME J.">
        <title>Enrichment and physiological characterization of a novel comammox Nitrospira indicates ammonium inhibition of complete nitrification.</title>
        <authorList>
            <person name="Sakoula D."/>
            <person name="Koch H."/>
            <person name="Frank J."/>
            <person name="Jetten M.S.M."/>
            <person name="van Kessel M.A.H.J."/>
            <person name="Lucker S."/>
        </authorList>
    </citation>
    <scope>NUCLEOTIDE SEQUENCE [LARGE SCALE GENOMIC DNA]</scope>
    <source>
        <strain evidence="2">Comreactor17</strain>
    </source>
</reference>
<feature type="chain" id="PRO_5032865689" evidence="1">
    <location>
        <begin position="22"/>
        <end position="114"/>
    </location>
</feature>
<dbReference type="Proteomes" id="UP000593737">
    <property type="component" value="Chromosome"/>
</dbReference>
<dbReference type="EMBL" id="CP047423">
    <property type="protein sequence ID" value="QPD04207.1"/>
    <property type="molecule type" value="Genomic_DNA"/>
</dbReference>
<dbReference type="KEGG" id="nkf:Nkreftii_001981"/>
<gene>
    <name evidence="2" type="ORF">Nkreftii_001981</name>
</gene>
<name>A0A7S8FE94_9BACT</name>
<evidence type="ECO:0000313" key="3">
    <source>
        <dbReference type="Proteomes" id="UP000593737"/>
    </source>
</evidence>
<protein>
    <submittedName>
        <fullName evidence="2">Uncharacterized protein</fullName>
    </submittedName>
</protein>
<evidence type="ECO:0000256" key="1">
    <source>
        <dbReference type="SAM" id="SignalP"/>
    </source>
</evidence>
<keyword evidence="1" id="KW-0732">Signal</keyword>
<sequence length="114" mass="11695">MRILFSTMVSALGLCVGMAHAGSPETKSLSSWGDPIPANQLETQRGGTDTGPLTINANILKAKLYDNAAVDNVTGNNSINGNAFAGASGLPIVIQNSGNNVIIQSGTVLNLTLK</sequence>
<feature type="signal peptide" evidence="1">
    <location>
        <begin position="1"/>
        <end position="21"/>
    </location>
</feature>
<proteinExistence type="predicted"/>
<dbReference type="AlphaFoldDB" id="A0A7S8FE94"/>
<organism evidence="2 3">
    <name type="scientific">Candidatus Nitrospira kreftii</name>
    <dbReference type="NCBI Taxonomy" id="2652173"/>
    <lineage>
        <taxon>Bacteria</taxon>
        <taxon>Pseudomonadati</taxon>
        <taxon>Nitrospirota</taxon>
        <taxon>Nitrospiria</taxon>
        <taxon>Nitrospirales</taxon>
        <taxon>Nitrospiraceae</taxon>
        <taxon>Nitrospira</taxon>
    </lineage>
</organism>